<sequence>MTNAIELPDDLIALQRAADAALAALGGPDVGSPSNWSPRQRQAWDERWEAYRQAAHALNQHPLMRQATAERRHWEMRGALRAAARHRD</sequence>
<gene>
    <name evidence="1" type="ORF">NON19_01275</name>
</gene>
<proteinExistence type="predicted"/>
<dbReference type="EMBL" id="JANFNH010000001">
    <property type="protein sequence ID" value="MCQ4040686.1"/>
    <property type="molecule type" value="Genomic_DNA"/>
</dbReference>
<dbReference type="RefSeq" id="WP_255924633.1">
    <property type="nucleotide sequence ID" value="NZ_JANFNH010000001.1"/>
</dbReference>
<reference evidence="1 2" key="1">
    <citation type="submission" date="2022-06" db="EMBL/GenBank/DDBJ databases">
        <title>Draft genome sequence of type strain Streptomyces rubrisoli DSM 42083.</title>
        <authorList>
            <person name="Duangmal K."/>
            <person name="Klaysubun C."/>
        </authorList>
    </citation>
    <scope>NUCLEOTIDE SEQUENCE [LARGE SCALE GENOMIC DNA]</scope>
    <source>
        <strain evidence="1 2">DSM 42083</strain>
    </source>
</reference>
<evidence type="ECO:0000313" key="2">
    <source>
        <dbReference type="Proteomes" id="UP001206206"/>
    </source>
</evidence>
<comment type="caution">
    <text evidence="1">The sequence shown here is derived from an EMBL/GenBank/DDBJ whole genome shotgun (WGS) entry which is preliminary data.</text>
</comment>
<keyword evidence="2" id="KW-1185">Reference proteome</keyword>
<dbReference type="Proteomes" id="UP001206206">
    <property type="component" value="Unassembled WGS sequence"/>
</dbReference>
<name>A0ABT1P5N9_9ACTN</name>
<accession>A0ABT1P5N9</accession>
<evidence type="ECO:0000313" key="1">
    <source>
        <dbReference type="EMBL" id="MCQ4040686.1"/>
    </source>
</evidence>
<protein>
    <submittedName>
        <fullName evidence="1">Uncharacterized protein</fullName>
    </submittedName>
</protein>
<organism evidence="1 2">
    <name type="scientific">Streptantibioticus rubrisoli</name>
    <dbReference type="NCBI Taxonomy" id="1387313"/>
    <lineage>
        <taxon>Bacteria</taxon>
        <taxon>Bacillati</taxon>
        <taxon>Actinomycetota</taxon>
        <taxon>Actinomycetes</taxon>
        <taxon>Kitasatosporales</taxon>
        <taxon>Streptomycetaceae</taxon>
        <taxon>Streptantibioticus</taxon>
    </lineage>
</organism>